<dbReference type="Proteomes" id="UP001165960">
    <property type="component" value="Unassembled WGS sequence"/>
</dbReference>
<proteinExistence type="predicted"/>
<organism evidence="1 2">
    <name type="scientific">Entomophthora muscae</name>
    <dbReference type="NCBI Taxonomy" id="34485"/>
    <lineage>
        <taxon>Eukaryota</taxon>
        <taxon>Fungi</taxon>
        <taxon>Fungi incertae sedis</taxon>
        <taxon>Zoopagomycota</taxon>
        <taxon>Entomophthoromycotina</taxon>
        <taxon>Entomophthoromycetes</taxon>
        <taxon>Entomophthorales</taxon>
        <taxon>Entomophthoraceae</taxon>
        <taxon>Entomophthora</taxon>
    </lineage>
</organism>
<reference evidence="1" key="1">
    <citation type="submission" date="2022-04" db="EMBL/GenBank/DDBJ databases">
        <title>Genome of the entomopathogenic fungus Entomophthora muscae.</title>
        <authorList>
            <person name="Elya C."/>
            <person name="Lovett B.R."/>
            <person name="Lee E."/>
            <person name="Macias A.M."/>
            <person name="Hajek A.E."/>
            <person name="De Bivort B.L."/>
            <person name="Kasson M.T."/>
            <person name="De Fine Licht H.H."/>
            <person name="Stajich J.E."/>
        </authorList>
    </citation>
    <scope>NUCLEOTIDE SEQUENCE</scope>
    <source>
        <strain evidence="1">Berkeley</strain>
    </source>
</reference>
<evidence type="ECO:0000313" key="1">
    <source>
        <dbReference type="EMBL" id="KAJ9056913.1"/>
    </source>
</evidence>
<dbReference type="EMBL" id="QTSX02005851">
    <property type="protein sequence ID" value="KAJ9056913.1"/>
    <property type="molecule type" value="Genomic_DNA"/>
</dbReference>
<comment type="caution">
    <text evidence="1">The sequence shown here is derived from an EMBL/GenBank/DDBJ whole genome shotgun (WGS) entry which is preliminary data.</text>
</comment>
<protein>
    <submittedName>
        <fullName evidence="1">Global transcription regulator sge1</fullName>
    </submittedName>
</protein>
<name>A0ACC2S3F6_9FUNG</name>
<gene>
    <name evidence="1" type="primary">sge1_15</name>
    <name evidence="1" type="ORF">DSO57_1027765</name>
</gene>
<sequence length="184" mass="19989">MLNMEFVSLETSQPQQEGGLLSFETYFGYIESVSDAERVIAAVKAGQLRQTFVRLSQRDQGLIRSGTVIVWEEGLSGIQRWTDGRTWSASRFQDEFLIYQELPLNREVQSPARLTAASASAQSPSKTGKENVTTSQTTTTPRMPKLASSARTTTPALPPSAPCNQTCFQSPPPSSGSGQSIPTA</sequence>
<evidence type="ECO:0000313" key="2">
    <source>
        <dbReference type="Proteomes" id="UP001165960"/>
    </source>
</evidence>
<accession>A0ACC2S3F6</accession>
<keyword evidence="2" id="KW-1185">Reference proteome</keyword>